<keyword evidence="3 6" id="KW-0812">Transmembrane</keyword>
<evidence type="ECO:0000313" key="7">
    <source>
        <dbReference type="EMBL" id="KAK2834602.1"/>
    </source>
</evidence>
<dbReference type="PANTHER" id="PTHR13999">
    <property type="entry name" value="INTERFERON INDUCIBLE TRANSMEMBRANE PROTEIN"/>
    <property type="match status" value="1"/>
</dbReference>
<dbReference type="AlphaFoldDB" id="A0AA88MB84"/>
<protein>
    <recommendedName>
        <fullName evidence="9">Interferon-induced transmembrane protein 1</fullName>
    </recommendedName>
</protein>
<proteinExistence type="inferred from homology"/>
<name>A0AA88MB84_TACVA</name>
<accession>A0AA88MB84</accession>
<dbReference type="PANTHER" id="PTHR13999:SF31">
    <property type="entry name" value="IFITM1-RELATED"/>
    <property type="match status" value="1"/>
</dbReference>
<evidence type="ECO:0000256" key="3">
    <source>
        <dbReference type="ARBA" id="ARBA00022692"/>
    </source>
</evidence>
<evidence type="ECO:0000256" key="4">
    <source>
        <dbReference type="ARBA" id="ARBA00022989"/>
    </source>
</evidence>
<reference evidence="7" key="1">
    <citation type="submission" date="2023-08" db="EMBL/GenBank/DDBJ databases">
        <title>Pelteobagrus vachellii genome.</title>
        <authorList>
            <person name="Liu H."/>
        </authorList>
    </citation>
    <scope>NUCLEOTIDE SEQUENCE</scope>
    <source>
        <strain evidence="7">PRFRI_2022a</strain>
        <tissue evidence="7">Muscle</tissue>
    </source>
</reference>
<dbReference type="InterPro" id="IPR007593">
    <property type="entry name" value="CD225/Dispanin_fam"/>
</dbReference>
<comment type="caution">
    <text evidence="7">The sequence shown here is derived from an EMBL/GenBank/DDBJ whole genome shotgun (WGS) entry which is preliminary data.</text>
</comment>
<dbReference type="InterPro" id="IPR051517">
    <property type="entry name" value="IFITM_antiviral_protein"/>
</dbReference>
<keyword evidence="4 6" id="KW-1133">Transmembrane helix</keyword>
<evidence type="ECO:0000256" key="5">
    <source>
        <dbReference type="ARBA" id="ARBA00023136"/>
    </source>
</evidence>
<evidence type="ECO:0000313" key="8">
    <source>
        <dbReference type="Proteomes" id="UP001187315"/>
    </source>
</evidence>
<dbReference type="Pfam" id="PF04505">
    <property type="entry name" value="CD225"/>
    <property type="match status" value="2"/>
</dbReference>
<feature type="transmembrane region" description="Helical" evidence="6">
    <location>
        <begin position="76"/>
        <end position="94"/>
    </location>
</feature>
<comment type="similarity">
    <text evidence="2">Belongs to the CD225/Dispanin family.</text>
</comment>
<dbReference type="Proteomes" id="UP001187315">
    <property type="component" value="Unassembled WGS sequence"/>
</dbReference>
<sequence length="184" mass="19612">MQSSMVPLNAPLGHGIGAGTVVVSMPEHPPDYAAWSVCSMSYGNLCCLGLIALIFSMKKKKVKAQRGIRLNKMQSTMVPLNAHQGPGTVVVAMPEHPTDYVVWSIANIAYGNPCCLGLLAFYFSIKSRDRKMVGDLAGATSYGSKACCVNGFALGLIILMFIVIIAVVATTGAVVHHTVNRFPQ</sequence>
<gene>
    <name evidence="7" type="ORF">Q7C36_015303</name>
</gene>
<evidence type="ECO:0000256" key="1">
    <source>
        <dbReference type="ARBA" id="ARBA00004370"/>
    </source>
</evidence>
<dbReference type="GO" id="GO:0005886">
    <property type="term" value="C:plasma membrane"/>
    <property type="evidence" value="ECO:0007669"/>
    <property type="project" value="TreeGrafter"/>
</dbReference>
<keyword evidence="5 6" id="KW-0472">Membrane</keyword>
<evidence type="ECO:0000256" key="6">
    <source>
        <dbReference type="SAM" id="Phobius"/>
    </source>
</evidence>
<organism evidence="7 8">
    <name type="scientific">Tachysurus vachellii</name>
    <name type="common">Darkbarbel catfish</name>
    <name type="synonym">Pelteobagrus vachellii</name>
    <dbReference type="NCBI Taxonomy" id="175792"/>
    <lineage>
        <taxon>Eukaryota</taxon>
        <taxon>Metazoa</taxon>
        <taxon>Chordata</taxon>
        <taxon>Craniata</taxon>
        <taxon>Vertebrata</taxon>
        <taxon>Euteleostomi</taxon>
        <taxon>Actinopterygii</taxon>
        <taxon>Neopterygii</taxon>
        <taxon>Teleostei</taxon>
        <taxon>Ostariophysi</taxon>
        <taxon>Siluriformes</taxon>
        <taxon>Bagridae</taxon>
        <taxon>Tachysurus</taxon>
    </lineage>
</organism>
<comment type="subcellular location">
    <subcellularLocation>
        <location evidence="1">Membrane</location>
    </subcellularLocation>
</comment>
<evidence type="ECO:0008006" key="9">
    <source>
        <dbReference type="Google" id="ProtNLM"/>
    </source>
</evidence>
<keyword evidence="8" id="KW-1185">Reference proteome</keyword>
<feature type="transmembrane region" description="Helical" evidence="6">
    <location>
        <begin position="152"/>
        <end position="175"/>
    </location>
</feature>
<evidence type="ECO:0000256" key="2">
    <source>
        <dbReference type="ARBA" id="ARBA00006843"/>
    </source>
</evidence>
<dbReference type="EMBL" id="JAVHJS010000015">
    <property type="protein sequence ID" value="KAK2834602.1"/>
    <property type="molecule type" value="Genomic_DNA"/>
</dbReference>
<feature type="transmembrane region" description="Helical" evidence="6">
    <location>
        <begin position="32"/>
        <end position="55"/>
    </location>
</feature>
<feature type="transmembrane region" description="Helical" evidence="6">
    <location>
        <begin position="100"/>
        <end position="123"/>
    </location>
</feature>